<feature type="domain" description="HTH asnC-type" evidence="4">
    <location>
        <begin position="24"/>
        <end position="86"/>
    </location>
</feature>
<dbReference type="PANTHER" id="PTHR30154:SF34">
    <property type="entry name" value="TRANSCRIPTIONAL REGULATOR AZLB"/>
    <property type="match status" value="1"/>
</dbReference>
<sequence>MVASVGFNPGHGGPGNPPWFSFELDEVDRAILHELQADARTTTAEEMGEEAGVSASTIRNRIERLEDVGVIEGYHPHIDYEAANYQLHLFIICRVSPDERAKLAEEALKIVGTVTVREMLTGPSNLHIEAIAEDSAAVDTVTGKITDLGLEIMSTEIVKEEHVQPFNHFGPAPSTDEDEA</sequence>
<dbReference type="EMBL" id="MWPH01000001">
    <property type="protein sequence ID" value="OVE86234.1"/>
    <property type="molecule type" value="Genomic_DNA"/>
</dbReference>
<dbReference type="RefSeq" id="WP_054863128.1">
    <property type="nucleotide sequence ID" value="NZ_MWPH01000001.1"/>
</dbReference>
<protein>
    <submittedName>
        <fullName evidence="5">Transcriptional regulator</fullName>
    </submittedName>
</protein>
<evidence type="ECO:0000256" key="1">
    <source>
        <dbReference type="ARBA" id="ARBA00023015"/>
    </source>
</evidence>
<evidence type="ECO:0000313" key="5">
    <source>
        <dbReference type="EMBL" id="OVE86234.1"/>
    </source>
</evidence>
<evidence type="ECO:0000259" key="4">
    <source>
        <dbReference type="PROSITE" id="PS50956"/>
    </source>
</evidence>
<dbReference type="InterPro" id="IPR011991">
    <property type="entry name" value="ArsR-like_HTH"/>
</dbReference>
<evidence type="ECO:0000256" key="2">
    <source>
        <dbReference type="ARBA" id="ARBA00023125"/>
    </source>
</evidence>
<dbReference type="Pfam" id="PF13404">
    <property type="entry name" value="HTH_AsnC-type"/>
    <property type="match status" value="1"/>
</dbReference>
<dbReference type="AlphaFoldDB" id="A0A202EDB1"/>
<dbReference type="InterPro" id="IPR000485">
    <property type="entry name" value="AsnC-type_HTH_dom"/>
</dbReference>
<proteinExistence type="predicted"/>
<name>A0A202EDB1_9EURY</name>
<dbReference type="GO" id="GO:0005829">
    <property type="term" value="C:cytosol"/>
    <property type="evidence" value="ECO:0007669"/>
    <property type="project" value="TreeGrafter"/>
</dbReference>
<dbReference type="PROSITE" id="PS50956">
    <property type="entry name" value="HTH_ASNC_2"/>
    <property type="match status" value="1"/>
</dbReference>
<dbReference type="SUPFAM" id="SSF46785">
    <property type="entry name" value="Winged helix' DNA-binding domain"/>
    <property type="match status" value="1"/>
</dbReference>
<dbReference type="PRINTS" id="PR00033">
    <property type="entry name" value="HTHASNC"/>
</dbReference>
<dbReference type="InterPro" id="IPR036388">
    <property type="entry name" value="WH-like_DNA-bd_sf"/>
</dbReference>
<dbReference type="PANTHER" id="PTHR30154">
    <property type="entry name" value="LEUCINE-RESPONSIVE REGULATORY PROTEIN"/>
    <property type="match status" value="1"/>
</dbReference>
<dbReference type="CDD" id="cd00090">
    <property type="entry name" value="HTH_ARSR"/>
    <property type="match status" value="1"/>
</dbReference>
<keyword evidence="6" id="KW-1185">Reference proteome</keyword>
<dbReference type="SMART" id="SM00344">
    <property type="entry name" value="HTH_ASNC"/>
    <property type="match status" value="1"/>
</dbReference>
<accession>A0A202EDB1</accession>
<reference evidence="5 6" key="1">
    <citation type="submission" date="2017-02" db="EMBL/GenBank/DDBJ databases">
        <title>Natronthermophilus aegyptiacus gen. nov.,sp. nov., an aerobic, extremely halophilic alkalithermophilic archaeon isolated from the athalassohaline Wadi An Natrun, Egypt.</title>
        <authorList>
            <person name="Zhao B."/>
        </authorList>
    </citation>
    <scope>NUCLEOTIDE SEQUENCE [LARGE SCALE GENOMIC DNA]</scope>
    <source>
        <strain evidence="5 6">CGMCC 1.3597</strain>
    </source>
</reference>
<evidence type="ECO:0000313" key="6">
    <source>
        <dbReference type="Proteomes" id="UP000196084"/>
    </source>
</evidence>
<dbReference type="Proteomes" id="UP000196084">
    <property type="component" value="Unassembled WGS sequence"/>
</dbReference>
<organism evidence="5 6">
    <name type="scientific">Natronolimnobius baerhuensis</name>
    <dbReference type="NCBI Taxonomy" id="253108"/>
    <lineage>
        <taxon>Archaea</taxon>
        <taxon>Methanobacteriati</taxon>
        <taxon>Methanobacteriota</taxon>
        <taxon>Stenosarchaea group</taxon>
        <taxon>Halobacteria</taxon>
        <taxon>Halobacteriales</taxon>
        <taxon>Natrialbaceae</taxon>
        <taxon>Natronolimnobius</taxon>
    </lineage>
</organism>
<dbReference type="GO" id="GO:0043200">
    <property type="term" value="P:response to amino acid"/>
    <property type="evidence" value="ECO:0007669"/>
    <property type="project" value="TreeGrafter"/>
</dbReference>
<keyword evidence="1" id="KW-0805">Transcription regulation</keyword>
<dbReference type="GO" id="GO:0043565">
    <property type="term" value="F:sequence-specific DNA binding"/>
    <property type="evidence" value="ECO:0007669"/>
    <property type="project" value="InterPro"/>
</dbReference>
<evidence type="ECO:0000256" key="3">
    <source>
        <dbReference type="ARBA" id="ARBA00023163"/>
    </source>
</evidence>
<keyword evidence="2" id="KW-0238">DNA-binding</keyword>
<comment type="caution">
    <text evidence="5">The sequence shown here is derived from an EMBL/GenBank/DDBJ whole genome shotgun (WGS) entry which is preliminary data.</text>
</comment>
<dbReference type="OrthoDB" id="57033at2157"/>
<dbReference type="InterPro" id="IPR036390">
    <property type="entry name" value="WH_DNA-bd_sf"/>
</dbReference>
<dbReference type="InterPro" id="IPR019888">
    <property type="entry name" value="Tscrpt_reg_AsnC-like"/>
</dbReference>
<gene>
    <name evidence="5" type="ORF">B2G88_05470</name>
</gene>
<dbReference type="Gene3D" id="1.10.10.10">
    <property type="entry name" value="Winged helix-like DNA-binding domain superfamily/Winged helix DNA-binding domain"/>
    <property type="match status" value="1"/>
</dbReference>
<keyword evidence="3" id="KW-0804">Transcription</keyword>